<keyword evidence="1" id="KW-0472">Membrane</keyword>
<protein>
    <recommendedName>
        <fullName evidence="4">Protein sleepless</fullName>
    </recommendedName>
</protein>
<evidence type="ECO:0000313" key="3">
    <source>
        <dbReference type="Proteomes" id="UP000318571"/>
    </source>
</evidence>
<evidence type="ECO:0000313" key="2">
    <source>
        <dbReference type="EMBL" id="TRY71095.1"/>
    </source>
</evidence>
<name>A0A553P083_TIGCA</name>
<keyword evidence="1" id="KW-0812">Transmembrane</keyword>
<gene>
    <name evidence="2" type="ORF">TCAL_06532</name>
</gene>
<evidence type="ECO:0000256" key="1">
    <source>
        <dbReference type="SAM" id="Phobius"/>
    </source>
</evidence>
<feature type="non-terminal residue" evidence="2">
    <location>
        <position position="1"/>
    </location>
</feature>
<feature type="transmembrane region" description="Helical" evidence="1">
    <location>
        <begin position="37"/>
        <end position="55"/>
    </location>
</feature>
<sequence>LTNCETRFTCSFIHSSQIEPWLCLKYDRSTLDQIMKYRLVVLVLTLFICDIFNFGKVVAVKCFFCSVRPPSKRSGQPERLCSHFDEGPNFEIDCPLSTLCQTRTFTLQTHSGSISITTRGCAQQDYAYQSYSKAEGWTTVQKINETVYSEGCSYVTPELRLRRHKTKYCFCPGDLCNKGHHHYDTNITTNNTSSSLSVEHRWKAISLPLEALGTDGANGT</sequence>
<keyword evidence="1" id="KW-1133">Transmembrane helix</keyword>
<evidence type="ECO:0008006" key="4">
    <source>
        <dbReference type="Google" id="ProtNLM"/>
    </source>
</evidence>
<feature type="non-terminal residue" evidence="2">
    <location>
        <position position="220"/>
    </location>
</feature>
<dbReference type="EMBL" id="VCGU01000009">
    <property type="protein sequence ID" value="TRY71095.1"/>
    <property type="molecule type" value="Genomic_DNA"/>
</dbReference>
<comment type="caution">
    <text evidence="2">The sequence shown here is derived from an EMBL/GenBank/DDBJ whole genome shotgun (WGS) entry which is preliminary data.</text>
</comment>
<accession>A0A553P083</accession>
<organism evidence="2 3">
    <name type="scientific">Tigriopus californicus</name>
    <name type="common">Marine copepod</name>
    <dbReference type="NCBI Taxonomy" id="6832"/>
    <lineage>
        <taxon>Eukaryota</taxon>
        <taxon>Metazoa</taxon>
        <taxon>Ecdysozoa</taxon>
        <taxon>Arthropoda</taxon>
        <taxon>Crustacea</taxon>
        <taxon>Multicrustacea</taxon>
        <taxon>Hexanauplia</taxon>
        <taxon>Copepoda</taxon>
        <taxon>Harpacticoida</taxon>
        <taxon>Harpacticidae</taxon>
        <taxon>Tigriopus</taxon>
    </lineage>
</organism>
<keyword evidence="3" id="KW-1185">Reference proteome</keyword>
<dbReference type="AlphaFoldDB" id="A0A553P083"/>
<dbReference type="Proteomes" id="UP000318571">
    <property type="component" value="Chromosome 9"/>
</dbReference>
<reference evidence="2 3" key="1">
    <citation type="journal article" date="2018" name="Nat. Ecol. Evol.">
        <title>Genomic signatures of mitonuclear coevolution across populations of Tigriopus californicus.</title>
        <authorList>
            <person name="Barreto F.S."/>
            <person name="Watson E.T."/>
            <person name="Lima T.G."/>
            <person name="Willett C.S."/>
            <person name="Edmands S."/>
            <person name="Li W."/>
            <person name="Burton R.S."/>
        </authorList>
    </citation>
    <scope>NUCLEOTIDE SEQUENCE [LARGE SCALE GENOMIC DNA]</scope>
    <source>
        <strain evidence="2 3">San Diego</strain>
    </source>
</reference>
<proteinExistence type="predicted"/>